<keyword evidence="3" id="KW-0238">DNA-binding</keyword>
<reference evidence="5 6" key="1">
    <citation type="submission" date="2019-03" db="EMBL/GenBank/DDBJ databases">
        <title>Genomic Encyclopedia of Archaeal and Bacterial Type Strains, Phase II (KMG-II): from individual species to whole genera.</title>
        <authorList>
            <person name="Goeker M."/>
        </authorList>
    </citation>
    <scope>NUCLEOTIDE SEQUENCE [LARGE SCALE GENOMIC DNA]</scope>
    <source>
        <strain evidence="5 6">DSM 28213</strain>
    </source>
</reference>
<name>A0A4R7EXR5_9FLAO</name>
<dbReference type="Gene3D" id="1.10.10.10">
    <property type="entry name" value="Winged helix-like DNA-binding domain superfamily/Winged helix DNA-binding domain"/>
    <property type="match status" value="1"/>
</dbReference>
<evidence type="ECO:0000313" key="5">
    <source>
        <dbReference type="EMBL" id="TDS56612.1"/>
    </source>
</evidence>
<dbReference type="PIRSF" id="PIRSF019455">
    <property type="entry name" value="CopR_AtkY"/>
    <property type="match status" value="1"/>
</dbReference>
<dbReference type="InterPro" id="IPR005650">
    <property type="entry name" value="BlaI_family"/>
</dbReference>
<proteinExistence type="inferred from homology"/>
<keyword evidence="6" id="KW-1185">Reference proteome</keyword>
<dbReference type="Pfam" id="PF03965">
    <property type="entry name" value="Penicillinase_R"/>
    <property type="match status" value="1"/>
</dbReference>
<dbReference type="InterPro" id="IPR036388">
    <property type="entry name" value="WH-like_DNA-bd_sf"/>
</dbReference>
<dbReference type="Gene3D" id="1.10.4040.10">
    <property type="entry name" value="Penicillinase repressor domain"/>
    <property type="match status" value="1"/>
</dbReference>
<gene>
    <name evidence="5" type="ORF">C8P70_11948</name>
</gene>
<keyword evidence="2" id="KW-0805">Transcription regulation</keyword>
<evidence type="ECO:0000256" key="2">
    <source>
        <dbReference type="ARBA" id="ARBA00023015"/>
    </source>
</evidence>
<dbReference type="SUPFAM" id="SSF46785">
    <property type="entry name" value="Winged helix' DNA-binding domain"/>
    <property type="match status" value="1"/>
</dbReference>
<sequence>MEKLTNREEEIMRILWKLERGFINDIMQHMPKPKPHYNTLSTMVRILEEKGVVGHTAYGKSHQYYPIVQLEDYRRMFMEDTMNKYFDNSFSNLVNFFVKDKKVSEEELNELIAMVEKNKHNK</sequence>
<dbReference type="InterPro" id="IPR036390">
    <property type="entry name" value="WH_DNA-bd_sf"/>
</dbReference>
<dbReference type="Proteomes" id="UP000295215">
    <property type="component" value="Unassembled WGS sequence"/>
</dbReference>
<evidence type="ECO:0000256" key="3">
    <source>
        <dbReference type="ARBA" id="ARBA00023125"/>
    </source>
</evidence>
<comment type="caution">
    <text evidence="5">The sequence shown here is derived from an EMBL/GenBank/DDBJ whole genome shotgun (WGS) entry which is preliminary data.</text>
</comment>
<dbReference type="AlphaFoldDB" id="A0A4R7EXR5"/>
<accession>A0A4R7EXR5</accession>
<protein>
    <submittedName>
        <fullName evidence="5">Putative transcriptional regulator</fullName>
    </submittedName>
</protein>
<dbReference type="GO" id="GO:0003677">
    <property type="term" value="F:DNA binding"/>
    <property type="evidence" value="ECO:0007669"/>
    <property type="project" value="UniProtKB-KW"/>
</dbReference>
<dbReference type="EMBL" id="SOAG01000019">
    <property type="protein sequence ID" value="TDS56612.1"/>
    <property type="molecule type" value="Genomic_DNA"/>
</dbReference>
<organism evidence="5 6">
    <name type="scientific">Myroides indicus</name>
    <dbReference type="NCBI Taxonomy" id="1323422"/>
    <lineage>
        <taxon>Bacteria</taxon>
        <taxon>Pseudomonadati</taxon>
        <taxon>Bacteroidota</taxon>
        <taxon>Flavobacteriia</taxon>
        <taxon>Flavobacteriales</taxon>
        <taxon>Flavobacteriaceae</taxon>
        <taxon>Myroides</taxon>
    </lineage>
</organism>
<keyword evidence="4" id="KW-0804">Transcription</keyword>
<dbReference type="RefSeq" id="WP_133712997.1">
    <property type="nucleotide sequence ID" value="NZ_SOAG01000019.1"/>
</dbReference>
<dbReference type="OrthoDB" id="1098508at2"/>
<dbReference type="GO" id="GO:0045892">
    <property type="term" value="P:negative regulation of DNA-templated transcription"/>
    <property type="evidence" value="ECO:0007669"/>
    <property type="project" value="InterPro"/>
</dbReference>
<comment type="similarity">
    <text evidence="1">Belongs to the BlaI transcriptional regulatory family.</text>
</comment>
<evidence type="ECO:0000256" key="1">
    <source>
        <dbReference type="ARBA" id="ARBA00011046"/>
    </source>
</evidence>
<evidence type="ECO:0000256" key="4">
    <source>
        <dbReference type="ARBA" id="ARBA00023163"/>
    </source>
</evidence>
<evidence type="ECO:0000313" key="6">
    <source>
        <dbReference type="Proteomes" id="UP000295215"/>
    </source>
</evidence>